<dbReference type="PROSITE" id="PS50800">
    <property type="entry name" value="SAP"/>
    <property type="match status" value="1"/>
</dbReference>
<dbReference type="InterPro" id="IPR036361">
    <property type="entry name" value="SAP_dom_sf"/>
</dbReference>
<dbReference type="Proteomes" id="UP000649617">
    <property type="component" value="Unassembled WGS sequence"/>
</dbReference>
<feature type="domain" description="SAP" evidence="2">
    <location>
        <begin position="79"/>
        <end position="113"/>
    </location>
</feature>
<organism evidence="3 4">
    <name type="scientific">Symbiodinium pilosum</name>
    <name type="common">Dinoflagellate</name>
    <dbReference type="NCBI Taxonomy" id="2952"/>
    <lineage>
        <taxon>Eukaryota</taxon>
        <taxon>Sar</taxon>
        <taxon>Alveolata</taxon>
        <taxon>Dinophyceae</taxon>
        <taxon>Suessiales</taxon>
        <taxon>Symbiodiniaceae</taxon>
        <taxon>Symbiodinium</taxon>
    </lineage>
</organism>
<comment type="caution">
    <text evidence="3">The sequence shown here is derived from an EMBL/GenBank/DDBJ whole genome shotgun (WGS) entry which is preliminary data.</text>
</comment>
<dbReference type="SMART" id="SM00513">
    <property type="entry name" value="SAP"/>
    <property type="match status" value="1"/>
</dbReference>
<evidence type="ECO:0000313" key="3">
    <source>
        <dbReference type="EMBL" id="CAE7167832.1"/>
    </source>
</evidence>
<sequence length="199" mass="22342">WIREALEDQVLPSTWPWNLAHLASQPKDDVADDIGQWQGVARHLTRPEPEQLTWFQDEEDEACALGSALLEEIGCSPERHQTQVPQLRAELRAAGLDDSGVRSALVERLTAALTDASAPAQQDPLALGPGPYALAVAQDGIYYQHPDNQNHHPHHNQHHNDHPPFPPPTSPPPSTTIHNHYTTVNHHHHNYYTRRVVMK</sequence>
<evidence type="ECO:0000256" key="1">
    <source>
        <dbReference type="SAM" id="MobiDB-lite"/>
    </source>
</evidence>
<dbReference type="AlphaFoldDB" id="A0A812IRS0"/>
<proteinExistence type="predicted"/>
<dbReference type="InterPro" id="IPR003034">
    <property type="entry name" value="SAP_dom"/>
</dbReference>
<dbReference type="Pfam" id="PF02037">
    <property type="entry name" value="SAP"/>
    <property type="match status" value="1"/>
</dbReference>
<accession>A0A812IRS0</accession>
<reference evidence="3" key="1">
    <citation type="submission" date="2021-02" db="EMBL/GenBank/DDBJ databases">
        <authorList>
            <person name="Dougan E. K."/>
            <person name="Rhodes N."/>
            <person name="Thang M."/>
            <person name="Chan C."/>
        </authorList>
    </citation>
    <scope>NUCLEOTIDE SEQUENCE</scope>
</reference>
<protein>
    <recommendedName>
        <fullName evidence="2">SAP domain-containing protein</fullName>
    </recommendedName>
</protein>
<feature type="region of interest" description="Disordered" evidence="1">
    <location>
        <begin position="144"/>
        <end position="176"/>
    </location>
</feature>
<feature type="non-terminal residue" evidence="3">
    <location>
        <position position="199"/>
    </location>
</feature>
<gene>
    <name evidence="3" type="ORF">SPIL2461_LOCUS606</name>
</gene>
<name>A0A812IRS0_SYMPI</name>
<evidence type="ECO:0000313" key="4">
    <source>
        <dbReference type="Proteomes" id="UP000649617"/>
    </source>
</evidence>
<dbReference type="Gene3D" id="1.10.720.30">
    <property type="entry name" value="SAP domain"/>
    <property type="match status" value="1"/>
</dbReference>
<feature type="non-terminal residue" evidence="3">
    <location>
        <position position="1"/>
    </location>
</feature>
<dbReference type="SUPFAM" id="SSF68906">
    <property type="entry name" value="SAP domain"/>
    <property type="match status" value="1"/>
</dbReference>
<dbReference type="EMBL" id="CAJNIZ010000503">
    <property type="protein sequence ID" value="CAE7167832.1"/>
    <property type="molecule type" value="Genomic_DNA"/>
</dbReference>
<evidence type="ECO:0000259" key="2">
    <source>
        <dbReference type="PROSITE" id="PS50800"/>
    </source>
</evidence>
<feature type="compositionally biased region" description="Pro residues" evidence="1">
    <location>
        <begin position="163"/>
        <end position="174"/>
    </location>
</feature>
<keyword evidence="4" id="KW-1185">Reference proteome</keyword>